<dbReference type="eggNOG" id="arCOG00238">
    <property type="taxonomic scope" value="Archaea"/>
</dbReference>
<dbReference type="GO" id="GO:0016020">
    <property type="term" value="C:membrane"/>
    <property type="evidence" value="ECO:0007669"/>
    <property type="project" value="UniProtKB-SubCell"/>
</dbReference>
<dbReference type="InterPro" id="IPR004680">
    <property type="entry name" value="Cit_transptr-like_dom"/>
</dbReference>
<reference evidence="8 9" key="1">
    <citation type="journal article" date="2008" name="Genome Biol.">
        <title>A genomic analysis of the archaeal system Ignicoccus hospitalis-Nanoarchaeum equitans.</title>
        <authorList>
            <person name="Podar M."/>
            <person name="Anderson I."/>
            <person name="Makarova K.S."/>
            <person name="Elkins J.G."/>
            <person name="Ivanova N."/>
            <person name="Wall M.A."/>
            <person name="Lykidis A."/>
            <person name="Mavromatis K."/>
            <person name="Sun H."/>
            <person name="Hudson M.E."/>
            <person name="Chen W."/>
            <person name="Deciu C."/>
            <person name="Hutchison D."/>
            <person name="Eads J.R."/>
            <person name="Anderson A."/>
            <person name="Fernandes F."/>
            <person name="Szeto E."/>
            <person name="Lapidus A."/>
            <person name="Kyrpides N.C."/>
            <person name="Saier M.H.Jr."/>
            <person name="Richardson P.M."/>
            <person name="Rachel R."/>
            <person name="Huber H."/>
            <person name="Eisen J.A."/>
            <person name="Koonin E.V."/>
            <person name="Keller M."/>
            <person name="Stetter K.O."/>
        </authorList>
    </citation>
    <scope>NUCLEOTIDE SEQUENCE [LARGE SCALE GENOMIC DNA]</scope>
    <source>
        <strain evidence="9">KIN4/I / DSM 18386 / JCM 14125</strain>
    </source>
</reference>
<keyword evidence="5 6" id="KW-0472">Membrane</keyword>
<dbReference type="GeneID" id="5562602"/>
<feature type="transmembrane region" description="Helical" evidence="6">
    <location>
        <begin position="132"/>
        <end position="149"/>
    </location>
</feature>
<evidence type="ECO:0000256" key="3">
    <source>
        <dbReference type="ARBA" id="ARBA00022692"/>
    </source>
</evidence>
<feature type="transmembrane region" description="Helical" evidence="6">
    <location>
        <begin position="193"/>
        <end position="209"/>
    </location>
</feature>
<evidence type="ECO:0000256" key="5">
    <source>
        <dbReference type="ARBA" id="ARBA00023136"/>
    </source>
</evidence>
<comment type="subcellular location">
    <subcellularLocation>
        <location evidence="1">Membrane</location>
        <topology evidence="1">Multi-pass membrane protein</topology>
    </subcellularLocation>
</comment>
<dbReference type="KEGG" id="iho:Igni_0539"/>
<evidence type="ECO:0000256" key="2">
    <source>
        <dbReference type="ARBA" id="ARBA00022448"/>
    </source>
</evidence>
<dbReference type="OrthoDB" id="19068at2157"/>
<feature type="transmembrane region" description="Helical" evidence="6">
    <location>
        <begin position="479"/>
        <end position="498"/>
    </location>
</feature>
<evidence type="ECO:0000313" key="8">
    <source>
        <dbReference type="EMBL" id="ABU81721.1"/>
    </source>
</evidence>
<dbReference type="HOGENOM" id="CLU_011920_4_0_2"/>
<feature type="transmembrane region" description="Helical" evidence="6">
    <location>
        <begin position="535"/>
        <end position="558"/>
    </location>
</feature>
<feature type="transmembrane region" description="Helical" evidence="6">
    <location>
        <begin position="107"/>
        <end position="126"/>
    </location>
</feature>
<keyword evidence="3 6" id="KW-0812">Transmembrane</keyword>
<sequence length="564" mass="61795">MNRNLLILIVAVTATFVISFVAFSTLKVEPEGPLKDVVEKILVNFKMKHCEWINVIREHGFDYHKALEECEVDLNSTVVAFSEALATASFVAAILGTLMFWNKRLSFVMIGVALLLFLGTAPFEMILEHMELGLILFLISMMIIVEYLNESGVLGWITVKLVKASKFQPLRFVAILGFLSWIMAALVDEVTSIVFVTRVVISIASMLELNPIPLVIYSVMATNIGSSATMIGNPIGIYIALQSGKSFEDFLEWATPGSLLALLTLLPIALVWLSKTGLFKKLREKGSMISLDEWSALGISSELYEAYKSGKLTGKEAEEVEAALKRFKRGWAFFIAVLLLIAFHTPLSGALNQFLAYLYAAMSVGSEVSIHAEVPPDALLVFSPVVVAAILMFTHEEPRRLVEKGVEWWTLLFFMFLFAIASALSYTGVTDKMAYSLVQMVGGLTFESTVTLAITIAVVSAVVSAFLDNMPVVVALSPVVKTLIEVGLPGGEVLWWALLYGSTMGGNMTLIGSTANIVALGILERHGRTVKFWDWFKVGVVVVALTLGVALASLLFHASLVYHQ</sequence>
<evidence type="ECO:0000256" key="6">
    <source>
        <dbReference type="SAM" id="Phobius"/>
    </source>
</evidence>
<dbReference type="AlphaFoldDB" id="A8A9W9"/>
<evidence type="ECO:0000256" key="4">
    <source>
        <dbReference type="ARBA" id="ARBA00022989"/>
    </source>
</evidence>
<dbReference type="RefSeq" id="WP_011998573.1">
    <property type="nucleotide sequence ID" value="NC_009776.1"/>
</dbReference>
<dbReference type="PhylomeDB" id="A8A9W9"/>
<feature type="transmembrane region" description="Helical" evidence="6">
    <location>
        <begin position="78"/>
        <end position="100"/>
    </location>
</feature>
<feature type="transmembrane region" description="Helical" evidence="6">
    <location>
        <begin position="253"/>
        <end position="273"/>
    </location>
</feature>
<protein>
    <submittedName>
        <fullName evidence="8">Citrate transporter</fullName>
    </submittedName>
</protein>
<evidence type="ECO:0000259" key="7">
    <source>
        <dbReference type="Pfam" id="PF03600"/>
    </source>
</evidence>
<gene>
    <name evidence="8" type="ordered locus">Igni_0539</name>
</gene>
<feature type="transmembrane region" description="Helical" evidence="6">
    <location>
        <begin position="331"/>
        <end position="358"/>
    </location>
</feature>
<accession>A8A9W9</accession>
<feature type="transmembrane region" description="Helical" evidence="6">
    <location>
        <begin position="170"/>
        <end position="187"/>
    </location>
</feature>
<feature type="transmembrane region" description="Helical" evidence="6">
    <location>
        <begin position="449"/>
        <end position="467"/>
    </location>
</feature>
<keyword evidence="2" id="KW-0813">Transport</keyword>
<feature type="transmembrane region" description="Helical" evidence="6">
    <location>
        <begin position="216"/>
        <end position="241"/>
    </location>
</feature>
<name>A8A9W9_IGNH4</name>
<dbReference type="EMBL" id="CP000816">
    <property type="protein sequence ID" value="ABU81721.1"/>
    <property type="molecule type" value="Genomic_DNA"/>
</dbReference>
<feature type="transmembrane region" description="Helical" evidence="6">
    <location>
        <begin position="5"/>
        <end position="26"/>
    </location>
</feature>
<keyword evidence="9" id="KW-1185">Reference proteome</keyword>
<dbReference type="PANTHER" id="PTHR43568:SF1">
    <property type="entry name" value="P PROTEIN"/>
    <property type="match status" value="1"/>
</dbReference>
<proteinExistence type="predicted"/>
<dbReference type="Pfam" id="PF03600">
    <property type="entry name" value="CitMHS"/>
    <property type="match status" value="1"/>
</dbReference>
<keyword evidence="4 6" id="KW-1133">Transmembrane helix</keyword>
<dbReference type="STRING" id="453591.Igni_0539"/>
<feature type="transmembrane region" description="Helical" evidence="6">
    <location>
        <begin position="406"/>
        <end position="429"/>
    </location>
</feature>
<dbReference type="PANTHER" id="PTHR43568">
    <property type="entry name" value="P PROTEIN"/>
    <property type="match status" value="1"/>
</dbReference>
<feature type="domain" description="Citrate transporter-like" evidence="7">
    <location>
        <begin position="103"/>
        <end position="501"/>
    </location>
</feature>
<dbReference type="Proteomes" id="UP000000262">
    <property type="component" value="Chromosome"/>
</dbReference>
<dbReference type="GO" id="GO:0055085">
    <property type="term" value="P:transmembrane transport"/>
    <property type="evidence" value="ECO:0007669"/>
    <property type="project" value="InterPro"/>
</dbReference>
<evidence type="ECO:0000256" key="1">
    <source>
        <dbReference type="ARBA" id="ARBA00004141"/>
    </source>
</evidence>
<dbReference type="InterPro" id="IPR051475">
    <property type="entry name" value="Diverse_Ion_Transporter"/>
</dbReference>
<feature type="transmembrane region" description="Helical" evidence="6">
    <location>
        <begin position="378"/>
        <end position="394"/>
    </location>
</feature>
<organism evidence="8 9">
    <name type="scientific">Ignicoccus hospitalis (strain KIN4/I / DSM 18386 / JCM 14125)</name>
    <dbReference type="NCBI Taxonomy" id="453591"/>
    <lineage>
        <taxon>Archaea</taxon>
        <taxon>Thermoproteota</taxon>
        <taxon>Thermoprotei</taxon>
        <taxon>Desulfurococcales</taxon>
        <taxon>Desulfurococcaceae</taxon>
        <taxon>Ignicoccus</taxon>
    </lineage>
</organism>
<feature type="transmembrane region" description="Helical" evidence="6">
    <location>
        <begin position="504"/>
        <end position="523"/>
    </location>
</feature>
<evidence type="ECO:0000313" key="9">
    <source>
        <dbReference type="Proteomes" id="UP000000262"/>
    </source>
</evidence>